<dbReference type="AlphaFoldDB" id="A0A6A6I622"/>
<dbReference type="InterPro" id="IPR010730">
    <property type="entry name" value="HET"/>
</dbReference>
<sequence length="773" mass="88318">MEPCKLCNDQEKKHEDDARLAFDFTPEDLAKSAYERPCDSCMVILEGLRQSQTREWSFQRDVRRVYARCHSKRSNYAESLSLEIYFVDDRPKLELEFYSLQPHAWKAVLPRPSISGHPLSPRALAWLQSLLDECMTSHNSCKDLGQPQLPKRVLSLQSHGPHNISIRLVEPQGEFDSYAALSHCWGHEQRCTLTKSSLQARKQGIPWDTIPKTFKDAIRFCLMLGIRYIWVDSLCIIQDDEKDWEIESSKMADIYQFAYLTLAATASPGDSQGCYPETSVSADDLEIHIPEDVGACRIAVRRPLKHWDNLIPSQLKQQFPLLSRAWVFQERILSPRVLHFCKSELVWECRQLSVCECAGLGQESSPGGLFYNTIRDSGEEGRQDNAAQQERLDLILAMQLQQQEDDLELAMRLQNEGGLEENENMEDGSWAFISPLDGFPNADPHARPSDQRHVFGLPAYDAAVSNIIQAKNRPELIPHFHRTVERYSALAITKKIDRLPALSGICRRIRHLRGEYLAGLWSDSLCFDLMWRINTLSLDTWNGGRPPEYRGPTWSWVSVESPVSYWADITDFNDSDPRFRPRRADDRLGIGDDVEDYVKPVPTKPLGRNTGKVQVELNLPGHNPFGAVTSAVLTAEASCTTANLFYTYDSYWYGQTNKHDPMRYKLKVQTSDARRPSLDTRADTVEIPFFADYALGIDGPHKVAEGEMVTLLLVHPKVSLVLRRKFDEGRAITVHGGEQAWERIGIARISENLLNYYRVDWMRASEVKRFKIV</sequence>
<proteinExistence type="predicted"/>
<feature type="domain" description="Heterokaryon incompatibility" evidence="1">
    <location>
        <begin position="178"/>
        <end position="330"/>
    </location>
</feature>
<accession>A0A6A6I622</accession>
<dbReference type="Pfam" id="PF06985">
    <property type="entry name" value="HET"/>
    <property type="match status" value="1"/>
</dbReference>
<dbReference type="OrthoDB" id="5347061at2759"/>
<keyword evidence="3" id="KW-1185">Reference proteome</keyword>
<dbReference type="PANTHER" id="PTHR33112:SF13">
    <property type="entry name" value="HETEROKARYON INCOMPATIBILITY DOMAIN-CONTAINING PROTEIN"/>
    <property type="match status" value="1"/>
</dbReference>
<reference evidence="2" key="1">
    <citation type="journal article" date="2020" name="Stud. Mycol.">
        <title>101 Dothideomycetes genomes: a test case for predicting lifestyles and emergence of pathogens.</title>
        <authorList>
            <person name="Haridas S."/>
            <person name="Albert R."/>
            <person name="Binder M."/>
            <person name="Bloem J."/>
            <person name="Labutti K."/>
            <person name="Salamov A."/>
            <person name="Andreopoulos B."/>
            <person name="Baker S."/>
            <person name="Barry K."/>
            <person name="Bills G."/>
            <person name="Bluhm B."/>
            <person name="Cannon C."/>
            <person name="Castanera R."/>
            <person name="Culley D."/>
            <person name="Daum C."/>
            <person name="Ezra D."/>
            <person name="Gonzalez J."/>
            <person name="Henrissat B."/>
            <person name="Kuo A."/>
            <person name="Liang C."/>
            <person name="Lipzen A."/>
            <person name="Lutzoni F."/>
            <person name="Magnuson J."/>
            <person name="Mondo S."/>
            <person name="Nolan M."/>
            <person name="Ohm R."/>
            <person name="Pangilinan J."/>
            <person name="Park H.-J."/>
            <person name="Ramirez L."/>
            <person name="Alfaro M."/>
            <person name="Sun H."/>
            <person name="Tritt A."/>
            <person name="Yoshinaga Y."/>
            <person name="Zwiers L.-H."/>
            <person name="Turgeon B."/>
            <person name="Goodwin S."/>
            <person name="Spatafora J."/>
            <person name="Crous P."/>
            <person name="Grigoriev I."/>
        </authorList>
    </citation>
    <scope>NUCLEOTIDE SEQUENCE</scope>
    <source>
        <strain evidence="2">CBS 122368</strain>
    </source>
</reference>
<organism evidence="2 3">
    <name type="scientific">Trematosphaeria pertusa</name>
    <dbReference type="NCBI Taxonomy" id="390896"/>
    <lineage>
        <taxon>Eukaryota</taxon>
        <taxon>Fungi</taxon>
        <taxon>Dikarya</taxon>
        <taxon>Ascomycota</taxon>
        <taxon>Pezizomycotina</taxon>
        <taxon>Dothideomycetes</taxon>
        <taxon>Pleosporomycetidae</taxon>
        <taxon>Pleosporales</taxon>
        <taxon>Massarineae</taxon>
        <taxon>Trematosphaeriaceae</taxon>
        <taxon>Trematosphaeria</taxon>
    </lineage>
</organism>
<evidence type="ECO:0000313" key="2">
    <source>
        <dbReference type="EMBL" id="KAF2245985.1"/>
    </source>
</evidence>
<dbReference type="Proteomes" id="UP000800094">
    <property type="component" value="Unassembled WGS sequence"/>
</dbReference>
<evidence type="ECO:0000313" key="3">
    <source>
        <dbReference type="Proteomes" id="UP000800094"/>
    </source>
</evidence>
<dbReference type="EMBL" id="ML987199">
    <property type="protein sequence ID" value="KAF2245985.1"/>
    <property type="molecule type" value="Genomic_DNA"/>
</dbReference>
<dbReference type="RefSeq" id="XP_033680989.1">
    <property type="nucleotide sequence ID" value="XM_033834998.1"/>
</dbReference>
<dbReference type="PANTHER" id="PTHR33112">
    <property type="entry name" value="DOMAIN PROTEIN, PUTATIVE-RELATED"/>
    <property type="match status" value="1"/>
</dbReference>
<name>A0A6A6I622_9PLEO</name>
<protein>
    <submittedName>
        <fullName evidence="2">HET-domain-containing protein</fullName>
    </submittedName>
</protein>
<dbReference type="GeneID" id="54588328"/>
<gene>
    <name evidence="2" type="ORF">BU26DRAFT_59744</name>
</gene>
<evidence type="ECO:0000259" key="1">
    <source>
        <dbReference type="Pfam" id="PF06985"/>
    </source>
</evidence>